<dbReference type="OrthoDB" id="2433724at2759"/>
<gene>
    <name evidence="1" type="ORF">CPELLU_LOCUS12530</name>
</gene>
<sequence length="84" mass="9932">IKSFYECHIIKLREHIIDIENNKWLGYKKAYISNNLKDKESISEPKNSIKELKESTKELKESTNEPSLILIEKDIKELKDQLKS</sequence>
<name>A0A9N9I0F1_9GLOM</name>
<dbReference type="AlphaFoldDB" id="A0A9N9I0F1"/>
<protein>
    <submittedName>
        <fullName evidence="1">13710_t:CDS:1</fullName>
    </submittedName>
</protein>
<dbReference type="Proteomes" id="UP000789759">
    <property type="component" value="Unassembled WGS sequence"/>
</dbReference>
<proteinExistence type="predicted"/>
<organism evidence="1 2">
    <name type="scientific">Cetraspora pellucida</name>
    <dbReference type="NCBI Taxonomy" id="1433469"/>
    <lineage>
        <taxon>Eukaryota</taxon>
        <taxon>Fungi</taxon>
        <taxon>Fungi incertae sedis</taxon>
        <taxon>Mucoromycota</taxon>
        <taxon>Glomeromycotina</taxon>
        <taxon>Glomeromycetes</taxon>
        <taxon>Diversisporales</taxon>
        <taxon>Gigasporaceae</taxon>
        <taxon>Cetraspora</taxon>
    </lineage>
</organism>
<evidence type="ECO:0000313" key="2">
    <source>
        <dbReference type="Proteomes" id="UP000789759"/>
    </source>
</evidence>
<reference evidence="1" key="1">
    <citation type="submission" date="2021-06" db="EMBL/GenBank/DDBJ databases">
        <authorList>
            <person name="Kallberg Y."/>
            <person name="Tangrot J."/>
            <person name="Rosling A."/>
        </authorList>
    </citation>
    <scope>NUCLEOTIDE SEQUENCE</scope>
    <source>
        <strain evidence="1">FL966</strain>
    </source>
</reference>
<evidence type="ECO:0000313" key="1">
    <source>
        <dbReference type="EMBL" id="CAG8714843.1"/>
    </source>
</evidence>
<keyword evidence="2" id="KW-1185">Reference proteome</keyword>
<feature type="non-terminal residue" evidence="1">
    <location>
        <position position="1"/>
    </location>
</feature>
<comment type="caution">
    <text evidence="1">The sequence shown here is derived from an EMBL/GenBank/DDBJ whole genome shotgun (WGS) entry which is preliminary data.</text>
</comment>
<dbReference type="EMBL" id="CAJVQA010012233">
    <property type="protein sequence ID" value="CAG8714843.1"/>
    <property type="molecule type" value="Genomic_DNA"/>
</dbReference>
<accession>A0A9N9I0F1</accession>